<dbReference type="Gene3D" id="3.40.50.620">
    <property type="entry name" value="HUPs"/>
    <property type="match status" value="1"/>
</dbReference>
<dbReference type="Pfam" id="PF02698">
    <property type="entry name" value="DUF218"/>
    <property type="match status" value="1"/>
</dbReference>
<reference evidence="3 4" key="1">
    <citation type="submission" date="2016-01" db="EMBL/GenBank/DDBJ databases">
        <title>Genome sequencing of Roseivirga spongicola UST030701-084.</title>
        <authorList>
            <person name="Selvaratnam C."/>
            <person name="Thevarajoo S."/>
            <person name="Goh K.M."/>
            <person name="Ee R."/>
            <person name="Chan K.-G."/>
            <person name="Chong C.S."/>
        </authorList>
    </citation>
    <scope>NUCLEOTIDE SEQUENCE [LARGE SCALE GENOMIC DNA]</scope>
    <source>
        <strain evidence="3 4">UST030701-084</strain>
    </source>
</reference>
<evidence type="ECO:0000313" key="4">
    <source>
        <dbReference type="Proteomes" id="UP000075606"/>
    </source>
</evidence>
<feature type="domain" description="DUF218" evidence="2">
    <location>
        <begin position="76"/>
        <end position="244"/>
    </location>
</feature>
<evidence type="ECO:0000259" key="2">
    <source>
        <dbReference type="Pfam" id="PF02698"/>
    </source>
</evidence>
<feature type="transmembrane region" description="Helical" evidence="1">
    <location>
        <begin position="12"/>
        <end position="29"/>
    </location>
</feature>
<dbReference type="Proteomes" id="UP000075606">
    <property type="component" value="Unassembled WGS sequence"/>
</dbReference>
<gene>
    <name evidence="3" type="ORF">AWW68_17640</name>
</gene>
<dbReference type="GO" id="GO:0000270">
    <property type="term" value="P:peptidoglycan metabolic process"/>
    <property type="evidence" value="ECO:0007669"/>
    <property type="project" value="TreeGrafter"/>
</dbReference>
<keyword evidence="1" id="KW-1133">Transmembrane helix</keyword>
<protein>
    <recommendedName>
        <fullName evidence="2">DUF218 domain-containing protein</fullName>
    </recommendedName>
</protein>
<dbReference type="GO" id="GO:0005886">
    <property type="term" value="C:plasma membrane"/>
    <property type="evidence" value="ECO:0007669"/>
    <property type="project" value="TreeGrafter"/>
</dbReference>
<dbReference type="CDD" id="cd06259">
    <property type="entry name" value="YdcF-like"/>
    <property type="match status" value="1"/>
</dbReference>
<keyword evidence="1" id="KW-0812">Transmembrane</keyword>
<dbReference type="EMBL" id="LRPC01000031">
    <property type="protein sequence ID" value="KYG71839.1"/>
    <property type="molecule type" value="Genomic_DNA"/>
</dbReference>
<dbReference type="PANTHER" id="PTHR30336">
    <property type="entry name" value="INNER MEMBRANE PROTEIN, PROBABLE PERMEASE"/>
    <property type="match status" value="1"/>
</dbReference>
<evidence type="ECO:0000256" key="1">
    <source>
        <dbReference type="SAM" id="Phobius"/>
    </source>
</evidence>
<sequence>MFFILSKILAFFVRPLTWIIGLFLVSVLWKNKKWRKRCFWLALGLLTLFSNQYIANRVMLWWEYEPVPFSEIGNYDVAIVFSGVTKGSKTPRDRVYFNNGADRITHTLQLYKEGKVKHILVSGGLGFEQVENSRAADRLKSFLMLAGVPDTVITVEPDAVNTHENAVKTAEILRRDFAGQKYLLVTSAFHMKRSRLCLEKEGITFDTFPAGYLTDRPTLNFDDVIIPRANAIDKWEILFKEWVGLATYKLMGYI</sequence>
<keyword evidence="4" id="KW-1185">Reference proteome</keyword>
<organism evidence="3 4">
    <name type="scientific">Roseivirga spongicola</name>
    <dbReference type="NCBI Taxonomy" id="333140"/>
    <lineage>
        <taxon>Bacteria</taxon>
        <taxon>Pseudomonadati</taxon>
        <taxon>Bacteroidota</taxon>
        <taxon>Cytophagia</taxon>
        <taxon>Cytophagales</taxon>
        <taxon>Roseivirgaceae</taxon>
        <taxon>Roseivirga</taxon>
    </lineage>
</organism>
<dbReference type="OrthoDB" id="9782395at2"/>
<feature type="transmembrane region" description="Helical" evidence="1">
    <location>
        <begin position="38"/>
        <end position="55"/>
    </location>
</feature>
<dbReference type="InterPro" id="IPR051599">
    <property type="entry name" value="Cell_Envelope_Assoc"/>
</dbReference>
<dbReference type="AlphaFoldDB" id="A0A150WZC9"/>
<accession>A0A150WZC9</accession>
<dbReference type="InterPro" id="IPR003848">
    <property type="entry name" value="DUF218"/>
</dbReference>
<dbReference type="GO" id="GO:0043164">
    <property type="term" value="P:Gram-negative-bacterium-type cell wall biogenesis"/>
    <property type="evidence" value="ECO:0007669"/>
    <property type="project" value="TreeGrafter"/>
</dbReference>
<comment type="caution">
    <text evidence="3">The sequence shown here is derived from an EMBL/GenBank/DDBJ whole genome shotgun (WGS) entry which is preliminary data.</text>
</comment>
<proteinExistence type="predicted"/>
<dbReference type="PANTHER" id="PTHR30336:SF4">
    <property type="entry name" value="ENVELOPE BIOGENESIS FACTOR ELYC"/>
    <property type="match status" value="1"/>
</dbReference>
<dbReference type="InterPro" id="IPR014729">
    <property type="entry name" value="Rossmann-like_a/b/a_fold"/>
</dbReference>
<evidence type="ECO:0000313" key="3">
    <source>
        <dbReference type="EMBL" id="KYG71839.1"/>
    </source>
</evidence>
<keyword evidence="1" id="KW-0472">Membrane</keyword>
<name>A0A150WZC9_9BACT</name>
<dbReference type="RefSeq" id="WP_068224875.1">
    <property type="nucleotide sequence ID" value="NZ_CP139724.1"/>
</dbReference>
<dbReference type="STRING" id="333140.AWW68_17640"/>